<comment type="caution">
    <text evidence="1">The sequence shown here is derived from an EMBL/GenBank/DDBJ whole genome shotgun (WGS) entry which is preliminary data.</text>
</comment>
<keyword evidence="2" id="KW-1185">Reference proteome</keyword>
<organism evidence="1 2">
    <name type="scientific">Ridgeia piscesae</name>
    <name type="common">Tubeworm</name>
    <dbReference type="NCBI Taxonomy" id="27915"/>
    <lineage>
        <taxon>Eukaryota</taxon>
        <taxon>Metazoa</taxon>
        <taxon>Spiralia</taxon>
        <taxon>Lophotrochozoa</taxon>
        <taxon>Annelida</taxon>
        <taxon>Polychaeta</taxon>
        <taxon>Sedentaria</taxon>
        <taxon>Canalipalpata</taxon>
        <taxon>Sabellida</taxon>
        <taxon>Siboglinidae</taxon>
        <taxon>Ridgeia</taxon>
    </lineage>
</organism>
<gene>
    <name evidence="1" type="ORF">NP493_1413g00023</name>
</gene>
<reference evidence="1" key="1">
    <citation type="journal article" date="2023" name="Mol. Biol. Evol.">
        <title>Third-Generation Sequencing Reveals the Adaptive Role of the Epigenome in Three Deep-Sea Polychaetes.</title>
        <authorList>
            <person name="Perez M."/>
            <person name="Aroh O."/>
            <person name="Sun Y."/>
            <person name="Lan Y."/>
            <person name="Juniper S.K."/>
            <person name="Young C.R."/>
            <person name="Angers B."/>
            <person name="Qian P.Y."/>
        </authorList>
    </citation>
    <scope>NUCLEOTIDE SEQUENCE</scope>
    <source>
        <strain evidence="1">R07B-5</strain>
    </source>
</reference>
<protein>
    <submittedName>
        <fullName evidence="1">Uncharacterized protein</fullName>
    </submittedName>
</protein>
<proteinExistence type="predicted"/>
<dbReference type="AlphaFoldDB" id="A0AAD9NDQ0"/>
<evidence type="ECO:0000313" key="2">
    <source>
        <dbReference type="Proteomes" id="UP001209878"/>
    </source>
</evidence>
<accession>A0AAD9NDQ0</accession>
<name>A0AAD9NDQ0_RIDPI</name>
<sequence>MAVVVSSSRRRNTSVSVRRVAVCRLRLSRPRVTSTRQRSA</sequence>
<dbReference type="EMBL" id="JAODUO010001411">
    <property type="protein sequence ID" value="KAK2164501.1"/>
    <property type="molecule type" value="Genomic_DNA"/>
</dbReference>
<evidence type="ECO:0000313" key="1">
    <source>
        <dbReference type="EMBL" id="KAK2164501.1"/>
    </source>
</evidence>
<dbReference type="Proteomes" id="UP001209878">
    <property type="component" value="Unassembled WGS sequence"/>
</dbReference>